<dbReference type="GO" id="GO:0016740">
    <property type="term" value="F:transferase activity"/>
    <property type="evidence" value="ECO:0007669"/>
    <property type="project" value="UniProtKB-KW"/>
</dbReference>
<dbReference type="AlphaFoldDB" id="Q1PUF2"/>
<keyword evidence="1" id="KW-0808">Transferase</keyword>
<protein>
    <submittedName>
        <fullName evidence="1">Hypothetical glysocyl transferase protein</fullName>
    </submittedName>
</protein>
<gene>
    <name evidence="1" type="ORF">kustb0113</name>
</gene>
<organism evidence="1">
    <name type="scientific">Kuenenia stuttgartiensis</name>
    <dbReference type="NCBI Taxonomy" id="174633"/>
    <lineage>
        <taxon>Bacteria</taxon>
        <taxon>Pseudomonadati</taxon>
        <taxon>Planctomycetota</taxon>
        <taxon>Candidatus Brocadiia</taxon>
        <taxon>Candidatus Brocadiales</taxon>
        <taxon>Candidatus Brocadiaceae</taxon>
        <taxon>Candidatus Kuenenia</taxon>
    </lineage>
</organism>
<proteinExistence type="predicted"/>
<evidence type="ECO:0000313" key="1">
    <source>
        <dbReference type="EMBL" id="CAJ70858.1"/>
    </source>
</evidence>
<dbReference type="EMBL" id="CT573074">
    <property type="protein sequence ID" value="CAJ70858.1"/>
    <property type="molecule type" value="Genomic_DNA"/>
</dbReference>
<reference evidence="1" key="1">
    <citation type="journal article" date="2006" name="Nature">
        <title>Deciphering the evolution and metabolism of an anammox bacterium from a community genome.</title>
        <authorList>
            <person name="Strous M."/>
            <person name="Pelletier E."/>
            <person name="Mangenot S."/>
            <person name="Rattei T."/>
            <person name="Lehner A."/>
            <person name="Taylor M.W."/>
            <person name="Horn M."/>
            <person name="Daims H."/>
            <person name="Bartol-Mavel D."/>
            <person name="Wincker P."/>
            <person name="Barbe V."/>
            <person name="Fonknechten N."/>
            <person name="Vallenet D."/>
            <person name="Segurens B."/>
            <person name="Schenowitz-Truong C."/>
            <person name="Medigue C."/>
            <person name="Collingro A."/>
            <person name="Snel B."/>
            <person name="Dutilh B.E."/>
            <person name="OpDenCamp H.J.M."/>
            <person name="vanDerDrift C."/>
            <person name="Cirpus I."/>
            <person name="vanDePas-Schoonen K.T."/>
            <person name="Harhangi H.R."/>
            <person name="vanNiftrik L."/>
            <person name="Schmid M."/>
            <person name="Keltjens J."/>
            <person name="vanDeVossenberg J."/>
            <person name="Kartal B."/>
            <person name="Meier H."/>
            <person name="Frishman D."/>
            <person name="Huynen M.A."/>
            <person name="Mewes H."/>
            <person name="Weissenbach J."/>
            <person name="Jetten M.S.M."/>
            <person name="Wagner M."/>
            <person name="LePaslier D."/>
        </authorList>
    </citation>
    <scope>NUCLEOTIDE SEQUENCE</scope>
</reference>
<name>Q1PUF2_KUEST</name>
<reference evidence="1" key="2">
    <citation type="submission" date="2006-01" db="EMBL/GenBank/DDBJ databases">
        <authorList>
            <person name="Genoscope"/>
        </authorList>
    </citation>
    <scope>NUCLEOTIDE SEQUENCE</scope>
</reference>
<sequence length="172" mass="19450">MKKIAIIHDWLTGMRGGEKVLECLCELFPQSDIFTLLHIPGSVSPLIENRTIYTSFLQKLPLIKTHYRTYLPLFPLAIESFSVDAYDLVISSSHCVAKGVITPPFHASRMLQPHPHEVCVGTLPYVFREKQEGIYDKDGNEYLCPLSEDVGCIVFKPGGLFYRQLVQCGKPH</sequence>
<accession>Q1PUF2</accession>